<dbReference type="Gene3D" id="3.30.10.10">
    <property type="entry name" value="Trypsin Inhibitor V, subunit A"/>
    <property type="match status" value="1"/>
</dbReference>
<gene>
    <name evidence="4" type="ORF">DCAR_011991</name>
</gene>
<dbReference type="OMA" id="KCAVETI"/>
<dbReference type="EMBL" id="LNRQ01000003">
    <property type="protein sequence ID" value="KZN03235.1"/>
    <property type="molecule type" value="Genomic_DNA"/>
</dbReference>
<accession>A0A161WX01</accession>
<proteinExistence type="inferred from homology"/>
<keyword evidence="3" id="KW-0722">Serine protease inhibitor</keyword>
<reference evidence="4" key="1">
    <citation type="journal article" date="2016" name="Nat. Genet.">
        <title>A high-quality carrot genome assembly provides new insights into carotenoid accumulation and asterid genome evolution.</title>
        <authorList>
            <person name="Iorizzo M."/>
            <person name="Ellison S."/>
            <person name="Senalik D."/>
            <person name="Zeng P."/>
            <person name="Satapoomin P."/>
            <person name="Huang J."/>
            <person name="Bowman M."/>
            <person name="Iovene M."/>
            <person name="Sanseverino W."/>
            <person name="Cavagnaro P."/>
            <person name="Yildiz M."/>
            <person name="Macko-Podgorni A."/>
            <person name="Moranska E."/>
            <person name="Grzebelus E."/>
            <person name="Grzebelus D."/>
            <person name="Ashrafi H."/>
            <person name="Zheng Z."/>
            <person name="Cheng S."/>
            <person name="Spooner D."/>
            <person name="Van Deynze A."/>
            <person name="Simon P."/>
        </authorList>
    </citation>
    <scope>NUCLEOTIDE SEQUENCE [LARGE SCALE GENOMIC DNA]</scope>
    <source>
        <tissue evidence="4">Leaf</tissue>
    </source>
</reference>
<organism evidence="4">
    <name type="scientific">Daucus carota subsp. sativus</name>
    <name type="common">Carrot</name>
    <dbReference type="NCBI Taxonomy" id="79200"/>
    <lineage>
        <taxon>Eukaryota</taxon>
        <taxon>Viridiplantae</taxon>
        <taxon>Streptophyta</taxon>
        <taxon>Embryophyta</taxon>
        <taxon>Tracheophyta</taxon>
        <taxon>Spermatophyta</taxon>
        <taxon>Magnoliopsida</taxon>
        <taxon>eudicotyledons</taxon>
        <taxon>Gunneridae</taxon>
        <taxon>Pentapetalae</taxon>
        <taxon>asterids</taxon>
        <taxon>campanulids</taxon>
        <taxon>Apiales</taxon>
        <taxon>Apiaceae</taxon>
        <taxon>Apioideae</taxon>
        <taxon>Scandiceae</taxon>
        <taxon>Daucinae</taxon>
        <taxon>Daucus</taxon>
        <taxon>Daucus sect. Daucus</taxon>
    </lineage>
</organism>
<evidence type="ECO:0000256" key="1">
    <source>
        <dbReference type="ARBA" id="ARBA00008210"/>
    </source>
</evidence>
<comment type="similarity">
    <text evidence="1">Belongs to the protease inhibitor I13 (potato type I serine protease inhibitor) family.</text>
</comment>
<dbReference type="PANTHER" id="PTHR33091">
    <property type="entry name" value="PROTEIN, PUTATIVE, EXPRESSED-RELATED"/>
    <property type="match status" value="1"/>
</dbReference>
<dbReference type="GO" id="GO:0009611">
    <property type="term" value="P:response to wounding"/>
    <property type="evidence" value="ECO:0007669"/>
    <property type="project" value="InterPro"/>
</dbReference>
<evidence type="ECO:0000256" key="2">
    <source>
        <dbReference type="ARBA" id="ARBA00022690"/>
    </source>
</evidence>
<dbReference type="InterPro" id="IPR036354">
    <property type="entry name" value="Prot_inh_pot1_sf"/>
</dbReference>
<dbReference type="Gramene" id="KZN03235">
    <property type="protein sequence ID" value="KZN03235"/>
    <property type="gene ID" value="DCAR_011991"/>
</dbReference>
<evidence type="ECO:0000313" key="4">
    <source>
        <dbReference type="EMBL" id="KZN03235.1"/>
    </source>
</evidence>
<dbReference type="AlphaFoldDB" id="A0A161WX01"/>
<name>A0A161WX01_DAUCS</name>
<dbReference type="GO" id="GO:0004867">
    <property type="term" value="F:serine-type endopeptidase inhibitor activity"/>
    <property type="evidence" value="ECO:0007669"/>
    <property type="project" value="UniProtKB-KW"/>
</dbReference>
<dbReference type="InterPro" id="IPR000864">
    <property type="entry name" value="Prot_inh_pot1"/>
</dbReference>
<dbReference type="PROSITE" id="PS00285">
    <property type="entry name" value="POTATO_INHIBITOR"/>
    <property type="match status" value="1"/>
</dbReference>
<comment type="caution">
    <text evidence="4">The sequence shown here is derived from an EMBL/GenBank/DDBJ whole genome shotgun (WGS) entry which is preliminary data.</text>
</comment>
<keyword evidence="2" id="KW-0646">Protease inhibitor</keyword>
<dbReference type="SUPFAM" id="SSF54654">
    <property type="entry name" value="CI-2 family of serine protease inhibitors"/>
    <property type="match status" value="1"/>
</dbReference>
<dbReference type="PRINTS" id="PR00292">
    <property type="entry name" value="POTATOINHBTR"/>
</dbReference>
<evidence type="ECO:0000256" key="3">
    <source>
        <dbReference type="ARBA" id="ARBA00022900"/>
    </source>
</evidence>
<protein>
    <submittedName>
        <fullName evidence="4">Uncharacterized protein</fullName>
    </submittedName>
</protein>
<dbReference type="Pfam" id="PF00280">
    <property type="entry name" value="potato_inhibit"/>
    <property type="match status" value="1"/>
</dbReference>
<dbReference type="PANTHER" id="PTHR33091:SF73">
    <property type="entry name" value="INHIBITOR OF TRYPSIN AND HAGEMAN FACTOR-LIKE"/>
    <property type="match status" value="1"/>
</dbReference>
<sequence>MGFIFHFVHHKNYSQMASPCRGKALWPELVGQKGNVAAAKIQKENPRVHAIVLPEGSATTMDFRCDRVWVFVNKYGLVVAPPQIT</sequence>